<gene>
    <name evidence="3" type="ORF">FHETE_4662</name>
</gene>
<protein>
    <recommendedName>
        <fullName evidence="2">AB hydrolase-1 domain-containing protein</fullName>
    </recommendedName>
</protein>
<dbReference type="InterPro" id="IPR029058">
    <property type="entry name" value="AB_hydrolase_fold"/>
</dbReference>
<organism evidence="3 4">
    <name type="scientific">Fusarium heterosporum</name>
    <dbReference type="NCBI Taxonomy" id="42747"/>
    <lineage>
        <taxon>Eukaryota</taxon>
        <taxon>Fungi</taxon>
        <taxon>Dikarya</taxon>
        <taxon>Ascomycota</taxon>
        <taxon>Pezizomycotina</taxon>
        <taxon>Sordariomycetes</taxon>
        <taxon>Hypocreomycetidae</taxon>
        <taxon>Hypocreales</taxon>
        <taxon>Nectriaceae</taxon>
        <taxon>Fusarium</taxon>
        <taxon>Fusarium heterosporum species complex</taxon>
    </lineage>
</organism>
<dbReference type="EMBL" id="JAAGWQ010000079">
    <property type="protein sequence ID" value="KAF5669979.1"/>
    <property type="molecule type" value="Genomic_DNA"/>
</dbReference>
<dbReference type="SUPFAM" id="SSF53474">
    <property type="entry name" value="alpha/beta-Hydrolases"/>
    <property type="match status" value="1"/>
</dbReference>
<name>A0A8H5WTY3_FUSHE</name>
<feature type="compositionally biased region" description="Basic and acidic residues" evidence="1">
    <location>
        <begin position="83"/>
        <end position="97"/>
    </location>
</feature>
<feature type="domain" description="AB hydrolase-1" evidence="2">
    <location>
        <begin position="40"/>
        <end position="314"/>
    </location>
</feature>
<evidence type="ECO:0000259" key="2">
    <source>
        <dbReference type="Pfam" id="PF12697"/>
    </source>
</evidence>
<keyword evidence="4" id="KW-1185">Reference proteome</keyword>
<feature type="region of interest" description="Disordered" evidence="1">
    <location>
        <begin position="78"/>
        <end position="97"/>
    </location>
</feature>
<evidence type="ECO:0000313" key="4">
    <source>
        <dbReference type="Proteomes" id="UP000567885"/>
    </source>
</evidence>
<dbReference type="Proteomes" id="UP000567885">
    <property type="component" value="Unassembled WGS sequence"/>
</dbReference>
<sequence length="326" mass="35653">MEDQTTPQYEFIRLDTKPSAQISYSFTAPEAADATHPTLIVFVNGLGAPQAGWVATIAKLRELSPRSLPALLTFDRYGQGQTTDRDPNDEGAEDPSHAHDCRAVVTDIHQLITQILKDKLNISDVNNARLFFISNSIGCALTRLYAAEYPGTVAAALFLDSVLTDTDFVSVFPDPDAEGFKSDDLPSGVTADNLRIAREQTRKRFHPSLGSREGLTRKNLSQLLPHADSPALPKFGEKSTYVTVLGHDFGFFAARTGADYGVPEEVIDSFVNSYWHNYNEGLAKLTTSENSDGPMQAPGAGHFIQIDNPAFVAKKAHELLQKLANE</sequence>
<dbReference type="OrthoDB" id="3466836at2759"/>
<reference evidence="3 4" key="1">
    <citation type="submission" date="2020-05" db="EMBL/GenBank/DDBJ databases">
        <title>Identification and distribution of gene clusters putatively required for synthesis of sphingolipid metabolism inhibitors in phylogenetically diverse species of the filamentous fungus Fusarium.</title>
        <authorList>
            <person name="Kim H.-S."/>
            <person name="Busman M."/>
            <person name="Brown D.W."/>
            <person name="Divon H."/>
            <person name="Uhlig S."/>
            <person name="Proctor R.H."/>
        </authorList>
    </citation>
    <scope>NUCLEOTIDE SEQUENCE [LARGE SCALE GENOMIC DNA]</scope>
    <source>
        <strain evidence="3 4">NRRL 20693</strain>
    </source>
</reference>
<evidence type="ECO:0000313" key="3">
    <source>
        <dbReference type="EMBL" id="KAF5669979.1"/>
    </source>
</evidence>
<dbReference type="AlphaFoldDB" id="A0A8H5WTY3"/>
<dbReference type="InterPro" id="IPR000073">
    <property type="entry name" value="AB_hydrolase_1"/>
</dbReference>
<evidence type="ECO:0000256" key="1">
    <source>
        <dbReference type="SAM" id="MobiDB-lite"/>
    </source>
</evidence>
<dbReference type="Pfam" id="PF12697">
    <property type="entry name" value="Abhydrolase_6"/>
    <property type="match status" value="1"/>
</dbReference>
<proteinExistence type="predicted"/>
<accession>A0A8H5WTY3</accession>
<dbReference type="Gene3D" id="3.40.50.1820">
    <property type="entry name" value="alpha/beta hydrolase"/>
    <property type="match status" value="1"/>
</dbReference>
<comment type="caution">
    <text evidence="3">The sequence shown here is derived from an EMBL/GenBank/DDBJ whole genome shotgun (WGS) entry which is preliminary data.</text>
</comment>